<dbReference type="EMBL" id="JACVXA010000007">
    <property type="protein sequence ID" value="MBE3637246.1"/>
    <property type="molecule type" value="Genomic_DNA"/>
</dbReference>
<comment type="caution">
    <text evidence="5">The sequence shown here is derived from an EMBL/GenBank/DDBJ whole genome shotgun (WGS) entry which is preliminary data.</text>
</comment>
<evidence type="ECO:0000256" key="4">
    <source>
        <dbReference type="PIRSR" id="PIRSR001235-2"/>
    </source>
</evidence>
<dbReference type="RefSeq" id="WP_193179628.1">
    <property type="nucleotide sequence ID" value="NZ_JACVXA010000007.1"/>
</dbReference>
<keyword evidence="3" id="KW-0479">Metal-binding</keyword>
<keyword evidence="6" id="KW-1185">Reference proteome</keyword>
<feature type="binding site" evidence="3">
    <location>
        <position position="134"/>
    </location>
    <ligand>
        <name>Zn(2+)</name>
        <dbReference type="ChEBI" id="CHEBI:29105"/>
        <label>2</label>
    </ligand>
</feature>
<dbReference type="InterPro" id="IPR010158">
    <property type="entry name" value="Amidase_Cbmase"/>
</dbReference>
<evidence type="ECO:0000256" key="2">
    <source>
        <dbReference type="ARBA" id="ARBA00022801"/>
    </source>
</evidence>
<dbReference type="NCBIfam" id="NF009531">
    <property type="entry name" value="PRK12893.1-5"/>
    <property type="match status" value="1"/>
</dbReference>
<dbReference type="InterPro" id="IPR002933">
    <property type="entry name" value="Peptidase_M20"/>
</dbReference>
<feature type="binding site" evidence="3">
    <location>
        <position position="393"/>
    </location>
    <ligand>
        <name>Zn(2+)</name>
        <dbReference type="ChEBI" id="CHEBI:29105"/>
        <label>2</label>
    </ligand>
</feature>
<dbReference type="GO" id="GO:0016813">
    <property type="term" value="F:hydrolase activity, acting on carbon-nitrogen (but not peptide) bonds, in linear amidines"/>
    <property type="evidence" value="ECO:0007669"/>
    <property type="project" value="InterPro"/>
</dbReference>
<feature type="binding site" evidence="3">
    <location>
        <position position="88"/>
    </location>
    <ligand>
        <name>Zn(2+)</name>
        <dbReference type="ChEBI" id="CHEBI:29105"/>
        <label>1</label>
    </ligand>
</feature>
<feature type="binding site" evidence="4">
    <location>
        <position position="285"/>
    </location>
    <ligand>
        <name>allantoate</name>
        <dbReference type="ChEBI" id="CHEBI:17536"/>
    </ligand>
</feature>
<sequence>MTRTMRPEIDADRLWADIEALAAITDPDRPYTRRSFSARFLEGRDWLIRAFEAEGLACRIDAAGNLIGRLEGTEAAAADPGVLMTGSHSDTVPDGGRFDGIGGVLAGLAAIRAMRAAGYTPRHTIELVDFLAEEPSEWGLSCVGSRGMAGALGEKELALTGPGGETLADAIDRIGGNVAELKSARRDDITGFVELHIEQGPVLEAEGIALGVVTGIAGISRVKLAFEGEAGHAGTTLMSMRADASMALARFQLRMRDAAVAAAAAGRGHFVATIGVVNILPGGANVVPGRTEAIIDIRAEDTALMNEQVELYRQFGEAAAEMEGCRLKSFERISNVAPAACAPGLRAAISQAAGERQVSTRDLASGAGHDTVFLSQVAPAAMIFVPSRKGQSHCPEEWTDPAQMAQGATCLLDTLLLADKA</sequence>
<dbReference type="CDD" id="cd03884">
    <property type="entry name" value="M20_bAS"/>
    <property type="match status" value="1"/>
</dbReference>
<dbReference type="Pfam" id="PF01546">
    <property type="entry name" value="Peptidase_M20"/>
    <property type="match status" value="1"/>
</dbReference>
<gene>
    <name evidence="5" type="ORF">ICN82_03405</name>
</gene>
<keyword evidence="3" id="KW-0862">Zinc</keyword>
<evidence type="ECO:0000313" key="5">
    <source>
        <dbReference type="EMBL" id="MBE3637246.1"/>
    </source>
</evidence>
<feature type="binding site" evidence="3">
    <location>
        <position position="99"/>
    </location>
    <ligand>
        <name>Zn(2+)</name>
        <dbReference type="ChEBI" id="CHEBI:29105"/>
        <label>2</label>
    </ligand>
</feature>
<protein>
    <submittedName>
        <fullName evidence="5">Zn-dependent hydrolase</fullName>
    </submittedName>
</protein>
<dbReference type="GO" id="GO:0046872">
    <property type="term" value="F:metal ion binding"/>
    <property type="evidence" value="ECO:0007669"/>
    <property type="project" value="UniProtKB-KW"/>
</dbReference>
<organism evidence="5 6">
    <name type="scientific">Mangrovicoccus algicola</name>
    <dbReference type="NCBI Taxonomy" id="2771008"/>
    <lineage>
        <taxon>Bacteria</taxon>
        <taxon>Pseudomonadati</taxon>
        <taxon>Pseudomonadota</taxon>
        <taxon>Alphaproteobacteria</taxon>
        <taxon>Rhodobacterales</taxon>
        <taxon>Paracoccaceae</taxon>
        <taxon>Mangrovicoccus</taxon>
    </lineage>
</organism>
<evidence type="ECO:0000256" key="1">
    <source>
        <dbReference type="ARBA" id="ARBA00006153"/>
    </source>
</evidence>
<dbReference type="SUPFAM" id="SSF53187">
    <property type="entry name" value="Zn-dependent exopeptidases"/>
    <property type="match status" value="1"/>
</dbReference>
<dbReference type="AlphaFoldDB" id="A0A8J7CJ39"/>
<dbReference type="SUPFAM" id="SSF55031">
    <property type="entry name" value="Bacterial exopeptidase dimerisation domain"/>
    <property type="match status" value="1"/>
</dbReference>
<feature type="binding site" evidence="4">
    <location>
        <position position="298"/>
    </location>
    <ligand>
        <name>allantoate</name>
        <dbReference type="ChEBI" id="CHEBI:17536"/>
    </ligand>
</feature>
<comment type="similarity">
    <text evidence="1">Belongs to the peptidase M20 family.</text>
</comment>
<dbReference type="PIRSF" id="PIRSF001235">
    <property type="entry name" value="Amidase_carbamoylase"/>
    <property type="match status" value="1"/>
</dbReference>
<dbReference type="PANTHER" id="PTHR32494:SF5">
    <property type="entry name" value="ALLANTOATE AMIDOHYDROLASE"/>
    <property type="match status" value="1"/>
</dbReference>
<dbReference type="NCBIfam" id="TIGR01879">
    <property type="entry name" value="hydantase"/>
    <property type="match status" value="1"/>
</dbReference>
<accession>A0A8J7CJ39</accession>
<evidence type="ECO:0000313" key="6">
    <source>
        <dbReference type="Proteomes" id="UP000609121"/>
    </source>
</evidence>
<feature type="binding site" evidence="3">
    <location>
        <position position="99"/>
    </location>
    <ligand>
        <name>Zn(2+)</name>
        <dbReference type="ChEBI" id="CHEBI:29105"/>
        <label>1</label>
    </ligand>
</feature>
<name>A0A8J7CJ39_9RHOB</name>
<evidence type="ECO:0000256" key="3">
    <source>
        <dbReference type="PIRSR" id="PIRSR001235-1"/>
    </source>
</evidence>
<dbReference type="Gene3D" id="3.40.630.10">
    <property type="entry name" value="Zn peptidases"/>
    <property type="match status" value="1"/>
</dbReference>
<dbReference type="InterPro" id="IPR036264">
    <property type="entry name" value="Bact_exopeptidase_dim_dom"/>
</dbReference>
<keyword evidence="2 5" id="KW-0378">Hydrolase</keyword>
<dbReference type="Proteomes" id="UP000609121">
    <property type="component" value="Unassembled WGS sequence"/>
</dbReference>
<proteinExistence type="inferred from homology"/>
<reference evidence="5" key="1">
    <citation type="submission" date="2020-09" db="EMBL/GenBank/DDBJ databases">
        <title>A novel bacterium of genus Mangrovicoccus, isolated from South China Sea.</title>
        <authorList>
            <person name="Huang H."/>
            <person name="Mo K."/>
            <person name="Hu Y."/>
        </authorList>
    </citation>
    <scope>NUCLEOTIDE SEQUENCE</scope>
    <source>
        <strain evidence="5">HB182678</strain>
    </source>
</reference>
<dbReference type="Gene3D" id="3.30.70.360">
    <property type="match status" value="1"/>
</dbReference>
<feature type="binding site" evidence="3">
    <location>
        <position position="196"/>
    </location>
    <ligand>
        <name>Zn(2+)</name>
        <dbReference type="ChEBI" id="CHEBI:29105"/>
        <label>1</label>
    </ligand>
</feature>
<feature type="binding site" evidence="4">
    <location>
        <position position="221"/>
    </location>
    <ligand>
        <name>allantoate</name>
        <dbReference type="ChEBI" id="CHEBI:17536"/>
    </ligand>
</feature>
<dbReference type="PANTHER" id="PTHR32494">
    <property type="entry name" value="ALLANTOATE DEIMINASE-RELATED"/>
    <property type="match status" value="1"/>
</dbReference>
<comment type="cofactor">
    <cofactor evidence="3">
        <name>Zn(2+)</name>
        <dbReference type="ChEBI" id="CHEBI:29105"/>
    </cofactor>
    <text evidence="3">Binds 2 Zn(2+) ions per subunit.</text>
</comment>